<comment type="caution">
    <text evidence="2">The sequence shown here is derived from an EMBL/GenBank/DDBJ whole genome shotgun (WGS) entry which is preliminary data.</text>
</comment>
<dbReference type="EMBL" id="CAUYUJ010015183">
    <property type="protein sequence ID" value="CAK0850870.1"/>
    <property type="molecule type" value="Genomic_DNA"/>
</dbReference>
<evidence type="ECO:0000256" key="1">
    <source>
        <dbReference type="SAM" id="SignalP"/>
    </source>
</evidence>
<protein>
    <submittedName>
        <fullName evidence="2">Uncharacterized protein</fullName>
    </submittedName>
</protein>
<feature type="signal peptide" evidence="1">
    <location>
        <begin position="1"/>
        <end position="30"/>
    </location>
</feature>
<dbReference type="Proteomes" id="UP001189429">
    <property type="component" value="Unassembled WGS sequence"/>
</dbReference>
<accession>A0ABN9TX80</accession>
<reference evidence="2" key="1">
    <citation type="submission" date="2023-10" db="EMBL/GenBank/DDBJ databases">
        <authorList>
            <person name="Chen Y."/>
            <person name="Shah S."/>
            <person name="Dougan E. K."/>
            <person name="Thang M."/>
            <person name="Chan C."/>
        </authorList>
    </citation>
    <scope>NUCLEOTIDE SEQUENCE [LARGE SCALE GENOMIC DNA]</scope>
</reference>
<keyword evidence="3" id="KW-1185">Reference proteome</keyword>
<feature type="chain" id="PRO_5046137921" evidence="1">
    <location>
        <begin position="31"/>
        <end position="363"/>
    </location>
</feature>
<evidence type="ECO:0000313" key="3">
    <source>
        <dbReference type="Proteomes" id="UP001189429"/>
    </source>
</evidence>
<proteinExistence type="predicted"/>
<organism evidence="2 3">
    <name type="scientific">Prorocentrum cordatum</name>
    <dbReference type="NCBI Taxonomy" id="2364126"/>
    <lineage>
        <taxon>Eukaryota</taxon>
        <taxon>Sar</taxon>
        <taxon>Alveolata</taxon>
        <taxon>Dinophyceae</taxon>
        <taxon>Prorocentrales</taxon>
        <taxon>Prorocentraceae</taxon>
        <taxon>Prorocentrum</taxon>
    </lineage>
</organism>
<keyword evidence="1" id="KW-0732">Signal</keyword>
<name>A0ABN9TX80_9DINO</name>
<gene>
    <name evidence="2" type="ORF">PCOR1329_LOCUS43162</name>
</gene>
<sequence length="363" mass="38192">MRRQMRRVEWAILGLLRLVCPAVSVSPARAGDGMAGSRPTTAGVLEGGQLYRAFVLRAPRVRDAGLLAQVGPPAKAGRPPSVPPQLRGSCRSAGILSSASCSCAMSGQMDGGSLEMAIATFSAECEVPCAAHAAPDARADEAEDLAHVQPLVDELRGFLESLQGTARAALQGDSAREALLDAASTAASAVDAAELLLAAPGARRRSPDGEIGMPLPAGAALLLEQLEGSCPWTQEIKEIFWTFATFAAVSNLRLNMTETIAIPLSDVDAVSMQTEMPKLVDAAAHLWCDQHILTVVTLTARRAEKQGAYLRAARVALVGDIDGPLSRSLAGNWAVQAVATYEANNAYTMFVASVFVRTICDRT</sequence>
<evidence type="ECO:0000313" key="2">
    <source>
        <dbReference type="EMBL" id="CAK0850870.1"/>
    </source>
</evidence>